<dbReference type="AlphaFoldDB" id="F6CYY5"/>
<dbReference type="SMART" id="SM01130">
    <property type="entry name" value="DHDPS"/>
    <property type="match status" value="1"/>
</dbReference>
<dbReference type="KEGG" id="mpc:Mar181_0043"/>
<dbReference type="Pfam" id="PF00701">
    <property type="entry name" value="DHDPS"/>
    <property type="match status" value="1"/>
</dbReference>
<dbReference type="SUPFAM" id="SSF51569">
    <property type="entry name" value="Aldolase"/>
    <property type="match status" value="1"/>
</dbReference>
<keyword evidence="1 2" id="KW-0456">Lyase</keyword>
<dbReference type="eggNOG" id="COG0329">
    <property type="taxonomic scope" value="Bacteria"/>
</dbReference>
<evidence type="ECO:0000256" key="3">
    <source>
        <dbReference type="PIRSR" id="PIRSR001365-1"/>
    </source>
</evidence>
<protein>
    <submittedName>
        <fullName evidence="5">Dihydrodipicolinate synthase</fullName>
        <ecNumber evidence="5">4.3.3.7</ecNumber>
    </submittedName>
</protein>
<dbReference type="PRINTS" id="PR00146">
    <property type="entry name" value="DHPICSNTHASE"/>
</dbReference>
<feature type="active site" description="Schiff-base intermediate with substrate" evidence="3">
    <location>
        <position position="169"/>
    </location>
</feature>
<dbReference type="EMBL" id="CP002771">
    <property type="protein sequence ID" value="AEF53112.1"/>
    <property type="molecule type" value="Genomic_DNA"/>
</dbReference>
<dbReference type="STRING" id="491952.Mar181_0043"/>
<dbReference type="Proteomes" id="UP000009230">
    <property type="component" value="Chromosome"/>
</dbReference>
<evidence type="ECO:0000256" key="1">
    <source>
        <dbReference type="ARBA" id="ARBA00023239"/>
    </source>
</evidence>
<dbReference type="PANTHER" id="PTHR12128:SF72">
    <property type="entry name" value="DIHYDRODIPICOLINATE SYNTHASE"/>
    <property type="match status" value="1"/>
</dbReference>
<dbReference type="PANTHER" id="PTHR12128">
    <property type="entry name" value="DIHYDRODIPICOLINATE SYNTHASE"/>
    <property type="match status" value="1"/>
</dbReference>
<feature type="binding site" evidence="4">
    <location>
        <position position="214"/>
    </location>
    <ligand>
        <name>pyruvate</name>
        <dbReference type="ChEBI" id="CHEBI:15361"/>
    </ligand>
</feature>
<dbReference type="Gene3D" id="3.20.20.70">
    <property type="entry name" value="Aldolase class I"/>
    <property type="match status" value="1"/>
</dbReference>
<dbReference type="PIRSF" id="PIRSF001365">
    <property type="entry name" value="DHDPS"/>
    <property type="match status" value="1"/>
</dbReference>
<sequence>MSNDVFDVSVFNGVMPALMTPCKPDRTPDFEALIKKGKEMMAAGMSAVVYCGSMGDWPLLTDAERMEGVERLVAAGVPVVVGTGAINTKSAVALAAHAQKVGAAGLMVIPRVLSRGSVIAAQRHHFKAILEAAPDVPAIIYNSPVYGFATRADLFFSLRAEHPNLVGFKEFGGVDDLRYAAENITSQDDDVLLMVGVDTAVFHGFVNCGAVGAITGIGTALPKEVLLLTNLSRKAAQGHAEARKRAQELEEAFHVLASFDEGPDLVLFFKYLLVLNGEPAYRLHFNETDELNDAQRHYCEQQYALFKTWFADWSQQGGILSIIQLTDMQVTEC</sequence>
<evidence type="ECO:0000313" key="5">
    <source>
        <dbReference type="EMBL" id="AEF53112.1"/>
    </source>
</evidence>
<dbReference type="InterPro" id="IPR013785">
    <property type="entry name" value="Aldolase_TIM"/>
</dbReference>
<dbReference type="OrthoDB" id="6142028at2"/>
<comment type="similarity">
    <text evidence="2">Belongs to the DapA family.</text>
</comment>
<proteinExistence type="inferred from homology"/>
<dbReference type="CDD" id="cd00408">
    <property type="entry name" value="DHDPS-like"/>
    <property type="match status" value="1"/>
</dbReference>
<dbReference type="GO" id="GO:0008840">
    <property type="term" value="F:4-hydroxy-tetrahydrodipicolinate synthase activity"/>
    <property type="evidence" value="ECO:0007669"/>
    <property type="project" value="UniProtKB-EC"/>
</dbReference>
<organism evidence="5 6">
    <name type="scientific">Marinomonas posidonica (strain CECT 7376 / NCIMB 14433 / IVIA-Po-181)</name>
    <dbReference type="NCBI Taxonomy" id="491952"/>
    <lineage>
        <taxon>Bacteria</taxon>
        <taxon>Pseudomonadati</taxon>
        <taxon>Pseudomonadota</taxon>
        <taxon>Gammaproteobacteria</taxon>
        <taxon>Oceanospirillales</taxon>
        <taxon>Oceanospirillaceae</taxon>
        <taxon>Marinomonas</taxon>
    </lineage>
</organism>
<name>F6CYY5_MARPP</name>
<dbReference type="HOGENOM" id="CLU_075248_0_0_6"/>
<evidence type="ECO:0000256" key="2">
    <source>
        <dbReference type="PIRNR" id="PIRNR001365"/>
    </source>
</evidence>
<evidence type="ECO:0000313" key="6">
    <source>
        <dbReference type="Proteomes" id="UP000009230"/>
    </source>
</evidence>
<keyword evidence="6" id="KW-1185">Reference proteome</keyword>
<dbReference type="InterPro" id="IPR002220">
    <property type="entry name" value="DapA-like"/>
</dbReference>
<evidence type="ECO:0000256" key="4">
    <source>
        <dbReference type="PIRSR" id="PIRSR001365-2"/>
    </source>
</evidence>
<gene>
    <name evidence="5" type="ordered locus">Mar181_0043</name>
</gene>
<dbReference type="EC" id="4.3.3.7" evidence="5"/>
<dbReference type="RefSeq" id="WP_013794589.1">
    <property type="nucleotide sequence ID" value="NC_015559.1"/>
</dbReference>
<accession>F6CYY5</accession>
<reference evidence="5 6" key="1">
    <citation type="journal article" date="2012" name="Stand. Genomic Sci.">
        <title>Complete genome sequence of Marinomonas posidonica type strain (IVIA-Po-181(T)).</title>
        <authorList>
            <person name="Lucas-Elio P."/>
            <person name="Goodwin L."/>
            <person name="Woyke T."/>
            <person name="Pitluck S."/>
            <person name="Nolan M."/>
            <person name="Kyrpides N.C."/>
            <person name="Detter J.C."/>
            <person name="Copeland A."/>
            <person name="Lu M."/>
            <person name="Bruce D."/>
            <person name="Detter C."/>
            <person name="Tapia R."/>
            <person name="Han S."/>
            <person name="Land M.L."/>
            <person name="Ivanova N."/>
            <person name="Mikhailova N."/>
            <person name="Johnston A.W."/>
            <person name="Sanchez-Amat A."/>
        </authorList>
    </citation>
    <scope>NUCLEOTIDE SEQUENCE [LARGE SCALE GENOMIC DNA]</scope>
    <source>
        <strain evidence="6">CECT 7376 / NCIMB 14433 / IVIA-Po-181</strain>
    </source>
</reference>
<feature type="active site" description="Proton donor/acceptor" evidence="3">
    <location>
        <position position="141"/>
    </location>
</feature>